<dbReference type="AlphaFoldDB" id="W5SMF5"/>
<gene>
    <name evidence="7" type="primary">mutS2</name>
    <name evidence="7" type="synonym">rqcU</name>
    <name evidence="10" type="ORF">BAN_0105400</name>
    <name evidence="11" type="ORF">BAN_0105401</name>
</gene>
<dbReference type="SUPFAM" id="SSF160443">
    <property type="entry name" value="SMR domain-like"/>
    <property type="match status" value="1"/>
</dbReference>
<evidence type="ECO:0000313" key="12">
    <source>
        <dbReference type="Proteomes" id="UP000019262"/>
    </source>
</evidence>
<dbReference type="GO" id="GO:0072344">
    <property type="term" value="P:rescue of stalled ribosome"/>
    <property type="evidence" value="ECO:0007669"/>
    <property type="project" value="UniProtKB-UniRule"/>
</dbReference>
<evidence type="ECO:0000256" key="6">
    <source>
        <dbReference type="ARBA" id="ARBA00023125"/>
    </source>
</evidence>
<dbReference type="SMART" id="SM00533">
    <property type="entry name" value="MUTSd"/>
    <property type="match status" value="1"/>
</dbReference>
<evidence type="ECO:0000256" key="2">
    <source>
        <dbReference type="ARBA" id="ARBA00022741"/>
    </source>
</evidence>
<proteinExistence type="inferred from homology"/>
<dbReference type="SUPFAM" id="SSF52540">
    <property type="entry name" value="P-loop containing nucleoside triphosphate hydrolases"/>
    <property type="match status" value="1"/>
</dbReference>
<keyword evidence="11" id="KW-0614">Plasmid</keyword>
<dbReference type="InterPro" id="IPR000432">
    <property type="entry name" value="DNA_mismatch_repair_MutS_C"/>
</dbReference>
<dbReference type="OrthoDB" id="9808166at2"/>
<dbReference type="Pfam" id="PF00488">
    <property type="entry name" value="MutS_V"/>
    <property type="match status" value="1"/>
</dbReference>
<feature type="binding site" evidence="7">
    <location>
        <begin position="339"/>
        <end position="346"/>
    </location>
    <ligand>
        <name>ATP</name>
        <dbReference type="ChEBI" id="CHEBI:30616"/>
    </ligand>
</feature>
<evidence type="ECO:0000256" key="1">
    <source>
        <dbReference type="ARBA" id="ARBA00022730"/>
    </source>
</evidence>
<keyword evidence="2 7" id="KW-0547">Nucleotide-binding</keyword>
<dbReference type="InterPro" id="IPR005747">
    <property type="entry name" value="MutS2"/>
</dbReference>
<dbReference type="GO" id="GO:0030983">
    <property type="term" value="F:mismatched DNA binding"/>
    <property type="evidence" value="ECO:0007669"/>
    <property type="project" value="InterPro"/>
</dbReference>
<dbReference type="HAMAP" id="MF_00092">
    <property type="entry name" value="MutS2"/>
    <property type="match status" value="1"/>
</dbReference>
<dbReference type="NCBIfam" id="TIGR01069">
    <property type="entry name" value="mutS2"/>
    <property type="match status" value="1"/>
</dbReference>
<keyword evidence="7" id="KW-0540">Nuclease</keyword>
<protein>
    <recommendedName>
        <fullName evidence="7">Endonuclease MutS2</fullName>
        <ecNumber evidence="7">3.1.-.-</ecNumber>
    </recommendedName>
    <alternativeName>
        <fullName evidence="7">Ribosome-associated protein quality control-upstream factor</fullName>
        <shortName evidence="7">RQC-upstream factor</shortName>
        <shortName evidence="7">RqcU</shortName>
        <ecNumber evidence="7">3.6.4.-</ecNumber>
    </alternativeName>
</protein>
<organism evidence="10 12">
    <name type="scientific">Borrelia anserina BA2</name>
    <dbReference type="NCBI Taxonomy" id="1313293"/>
    <lineage>
        <taxon>Bacteria</taxon>
        <taxon>Pseudomonadati</taxon>
        <taxon>Spirochaetota</taxon>
        <taxon>Spirochaetia</taxon>
        <taxon>Spirochaetales</taxon>
        <taxon>Borreliaceae</taxon>
        <taxon>Borrelia</taxon>
    </lineage>
</organism>
<dbReference type="EMBL" id="CP005829">
    <property type="protein sequence ID" value="AHH08060.1"/>
    <property type="molecule type" value="Genomic_DNA"/>
</dbReference>
<feature type="coiled-coil region" evidence="8">
    <location>
        <begin position="523"/>
        <end position="550"/>
    </location>
</feature>
<feature type="domain" description="Smr" evidence="9">
    <location>
        <begin position="714"/>
        <end position="788"/>
    </location>
</feature>
<comment type="function">
    <text evidence="7">Acts as a ribosome collision sensor, splitting the ribosome into its 2 subunits. Detects stalled/collided 70S ribosomes which it binds and splits by an ATP-hydrolysis driven conformational change. Acts upstream of the ribosome quality control system (RQC), a ribosome-associated complex that mediates the extraction of incompletely synthesized nascent chains from stalled ribosomes and their subsequent degradation. Probably generates substrates for RQC.</text>
</comment>
<evidence type="ECO:0000259" key="9">
    <source>
        <dbReference type="PROSITE" id="PS50828"/>
    </source>
</evidence>
<dbReference type="EC" id="3.1.-.-" evidence="7"/>
<evidence type="ECO:0000256" key="5">
    <source>
        <dbReference type="ARBA" id="ARBA00022884"/>
    </source>
</evidence>
<keyword evidence="7" id="KW-0255">Endonuclease</keyword>
<sequence>MNLRDIKVMQEIYLEKIDFYQILSSVSSYVAISDTVNLLSKQQIWKTEEEVNRICLCVQLIKNLIEVYDEYPSSCLESISDSIALLIKENSRVSIEEIKNIIVFLREVLKIVFFLDRNEFKVQSEVKTLRELLFVDSSLEHLLETLCMYIDVDELKIKLGVVKEYDEIDFEIKNLSKKIEKKIKQIIGLNSEYLTSTLIYYKSGKYTIALKSSFKNKIKCNIVSMSSSGQTFYVEPDEIISENDKLCFLSFEKTRVVLRILQELSDKIRQHILLLETLYNNFLYYDSLRVRAVYGIKSQGIFPKFGSNLNIVNARHPLIQNAKSVSFCPLNNRAVIITGPNAGGKTATLKTVALLSAMLQFGIPIPVDESSTFKIFDNILVDIGDNQSIANSLSTFSSHMNNIAYILKCATRDSLLIFDEFCSGTDIEQGQALAVAILEHLMNIGSFVIVSTHYNALKYFAYTHEFVINASMQMDLDKMEPNYNLIFSVPGESFAFSVANNASISPEILLKAKEIYSSNKTEVNEILERLSDKEREIHLLEEKLKDKLHLIELKEIEINNIRNNIILKERDLEERLINEQKEFLKGSRKILENLVREVREGSICTVKNKEFIANIMDNITAKAIKIKLLNQEVVTNVGVEFKVGDKVRVSGSNSSGEIIGVTKKGFIVNTGVFNITVSSSNLEKIFDNKNSKNGYKKNFSFSFEGQDDELNLTIDIRGMRVFEAIDFLNRKIDNILLKNVCRFEIIHGKGEGLLVKGVHSFLKNVKFIKKYYFAHPSDGGVGKTIVEF</sequence>
<dbReference type="EC" id="3.6.4.-" evidence="7"/>
<evidence type="ECO:0000313" key="10">
    <source>
        <dbReference type="EMBL" id="AHH08060.1"/>
    </source>
</evidence>
<comment type="subunit">
    <text evidence="7">Homodimer. Binds to stalled ribosomes, contacting rRNA.</text>
</comment>
<dbReference type="EMBL" id="CP005830">
    <property type="protein sequence ID" value="AHH08933.1"/>
    <property type="molecule type" value="Genomic_DNA"/>
</dbReference>
<dbReference type="GO" id="GO:0140664">
    <property type="term" value="F:ATP-dependent DNA damage sensor activity"/>
    <property type="evidence" value="ECO:0007669"/>
    <property type="project" value="InterPro"/>
</dbReference>
<keyword evidence="6 7" id="KW-0238">DNA-binding</keyword>
<keyword evidence="8" id="KW-0175">Coiled coil</keyword>
<dbReference type="GO" id="GO:0005524">
    <property type="term" value="F:ATP binding"/>
    <property type="evidence" value="ECO:0007669"/>
    <property type="project" value="UniProtKB-UniRule"/>
</dbReference>
<dbReference type="InterPro" id="IPR007696">
    <property type="entry name" value="DNA_mismatch_repair_MutS_core"/>
</dbReference>
<dbReference type="SMART" id="SM00463">
    <property type="entry name" value="SMR"/>
    <property type="match status" value="1"/>
</dbReference>
<keyword evidence="4 7" id="KW-0067">ATP-binding</keyword>
<dbReference type="InterPro" id="IPR036187">
    <property type="entry name" value="DNA_mismatch_repair_MutS_sf"/>
</dbReference>
<dbReference type="GO" id="GO:0045910">
    <property type="term" value="P:negative regulation of DNA recombination"/>
    <property type="evidence" value="ECO:0007669"/>
    <property type="project" value="InterPro"/>
</dbReference>
<dbReference type="PANTHER" id="PTHR11361:SF14">
    <property type="entry name" value="DNA MISMATCH REPAIR PROTEIN MUTS, TYPE 2"/>
    <property type="match status" value="1"/>
</dbReference>
<dbReference type="Gene3D" id="3.30.1370.110">
    <property type="match status" value="1"/>
</dbReference>
<dbReference type="GO" id="GO:0043023">
    <property type="term" value="F:ribosomal large subunit binding"/>
    <property type="evidence" value="ECO:0007669"/>
    <property type="project" value="UniProtKB-UniRule"/>
</dbReference>
<dbReference type="Pfam" id="PF01713">
    <property type="entry name" value="Smr"/>
    <property type="match status" value="1"/>
</dbReference>
<dbReference type="GO" id="GO:0019843">
    <property type="term" value="F:rRNA binding"/>
    <property type="evidence" value="ECO:0007669"/>
    <property type="project" value="UniProtKB-UniRule"/>
</dbReference>
<dbReference type="InterPro" id="IPR027417">
    <property type="entry name" value="P-loop_NTPase"/>
</dbReference>
<keyword evidence="1 7" id="KW-0699">rRNA-binding</keyword>
<evidence type="ECO:0000256" key="3">
    <source>
        <dbReference type="ARBA" id="ARBA00022801"/>
    </source>
</evidence>
<evidence type="ECO:0000256" key="4">
    <source>
        <dbReference type="ARBA" id="ARBA00022840"/>
    </source>
</evidence>
<geneLocation type="plasmid" evidence="11">
    <name>unnamed</name>
</geneLocation>
<dbReference type="SUPFAM" id="SSF48334">
    <property type="entry name" value="DNA repair protein MutS, domain III"/>
    <property type="match status" value="1"/>
</dbReference>
<dbReference type="InterPro" id="IPR036063">
    <property type="entry name" value="Smr_dom_sf"/>
</dbReference>
<dbReference type="GO" id="GO:0006298">
    <property type="term" value="P:mismatch repair"/>
    <property type="evidence" value="ECO:0007669"/>
    <property type="project" value="InterPro"/>
</dbReference>
<dbReference type="InterPro" id="IPR045076">
    <property type="entry name" value="MutS"/>
</dbReference>
<comment type="function">
    <text evidence="7">Endonuclease that is involved in the suppression of homologous recombination and thus may have a key role in the control of bacterial genetic diversity.</text>
</comment>
<dbReference type="SMART" id="SM00534">
    <property type="entry name" value="MUTSac"/>
    <property type="match status" value="1"/>
</dbReference>
<accession>W5SMF5</accession>
<dbReference type="Proteomes" id="UP000019262">
    <property type="component" value="Chromosome"/>
</dbReference>
<dbReference type="GO" id="GO:0016887">
    <property type="term" value="F:ATP hydrolysis activity"/>
    <property type="evidence" value="ECO:0007669"/>
    <property type="project" value="InterPro"/>
</dbReference>
<evidence type="ECO:0000256" key="7">
    <source>
        <dbReference type="HAMAP-Rule" id="MF_00092"/>
    </source>
</evidence>
<dbReference type="PATRIC" id="fig|1313293.3.peg.97"/>
<dbReference type="eggNOG" id="COG1193">
    <property type="taxonomic scope" value="Bacteria"/>
</dbReference>
<dbReference type="PROSITE" id="PS00486">
    <property type="entry name" value="DNA_MISMATCH_REPAIR_2"/>
    <property type="match status" value="1"/>
</dbReference>
<name>W5SMF5_BORAN</name>
<evidence type="ECO:0000313" key="11">
    <source>
        <dbReference type="EMBL" id="AHH08933.1"/>
    </source>
</evidence>
<dbReference type="Gene3D" id="3.40.50.300">
    <property type="entry name" value="P-loop containing nucleotide triphosphate hydrolases"/>
    <property type="match status" value="1"/>
</dbReference>
<evidence type="ECO:0000256" key="8">
    <source>
        <dbReference type="SAM" id="Coils"/>
    </source>
</evidence>
<reference evidence="10 12" key="1">
    <citation type="submission" date="2013-04" db="EMBL/GenBank/DDBJ databases">
        <title>Comparative Genomics of Relapsing Fever Spirochetes.</title>
        <authorList>
            <person name="Schwan T.G."/>
            <person name="Raffel S.J."/>
            <person name="Porcella S.F."/>
            <person name="Martens C.A."/>
            <person name="Bruno D.P."/>
            <person name="Rickefs S.M."/>
            <person name="Barbian K.B."/>
        </authorList>
    </citation>
    <scope>NUCLEOTIDE SEQUENCE [LARGE SCALE GENOMIC DNA]</scope>
    <source>
        <strain evidence="10 12">BA2</strain>
        <plasmid evidence="11">unnamed</plasmid>
    </source>
</reference>
<dbReference type="HOGENOM" id="CLU_011252_2_1_12"/>
<keyword evidence="5 7" id="KW-0694">RNA-binding</keyword>
<dbReference type="PIRSF" id="PIRSF005814">
    <property type="entry name" value="MutS_YshD"/>
    <property type="match status" value="1"/>
</dbReference>
<dbReference type="InterPro" id="IPR002625">
    <property type="entry name" value="Smr_dom"/>
</dbReference>
<dbReference type="PROSITE" id="PS50828">
    <property type="entry name" value="SMR"/>
    <property type="match status" value="1"/>
</dbReference>
<comment type="similarity">
    <text evidence="7">Belongs to the DNA mismatch repair MutS family. MutS2 subfamily.</text>
</comment>
<dbReference type="PANTHER" id="PTHR11361">
    <property type="entry name" value="DNA MISMATCH REPAIR PROTEIN MUTS FAMILY MEMBER"/>
    <property type="match status" value="1"/>
</dbReference>
<dbReference type="GO" id="GO:0004519">
    <property type="term" value="F:endonuclease activity"/>
    <property type="evidence" value="ECO:0007669"/>
    <property type="project" value="UniProtKB-UniRule"/>
</dbReference>
<keyword evidence="3 7" id="KW-0378">Hydrolase</keyword>